<sequence>MAPSSLAFANKHSSAGSSGDEYNSVSHNSPVGQAHKDAGATPMQSDAQAKSSNVLPTAPMTLHAGITPGPCKSNCGVKQQEEVSFDTMHVKPALALLTVFYLLVLAFLDLFLFAFEMSEFAYMMFSVCSIVFVAAILFAQYGLFSENHYLVLPFFASQAIFTLVVCVIYFRQMAVELSFAKLHPHVFMRLTLLMLHETILTLMQAYALMITWRCINYLYSKGQNSGAPVISRASILVKQAEDQENKNGDSVPLPSSSVKRQVSFVDSAVHDVTF</sequence>
<evidence type="ECO:0000256" key="1">
    <source>
        <dbReference type="SAM" id="MobiDB-lite"/>
    </source>
</evidence>
<feature type="region of interest" description="Disordered" evidence="1">
    <location>
        <begin position="1"/>
        <end position="46"/>
    </location>
</feature>
<feature type="transmembrane region" description="Helical" evidence="2">
    <location>
        <begin position="190"/>
        <end position="212"/>
    </location>
</feature>
<keyword evidence="2" id="KW-0812">Transmembrane</keyword>
<protein>
    <submittedName>
        <fullName evidence="4">Transmembrane protein</fullName>
    </submittedName>
</protein>
<name>A0A915EMM6_9BILA</name>
<organism evidence="3 4">
    <name type="scientific">Ditylenchus dipsaci</name>
    <dbReference type="NCBI Taxonomy" id="166011"/>
    <lineage>
        <taxon>Eukaryota</taxon>
        <taxon>Metazoa</taxon>
        <taxon>Ecdysozoa</taxon>
        <taxon>Nematoda</taxon>
        <taxon>Chromadorea</taxon>
        <taxon>Rhabditida</taxon>
        <taxon>Tylenchina</taxon>
        <taxon>Tylenchomorpha</taxon>
        <taxon>Sphaerularioidea</taxon>
        <taxon>Anguinidae</taxon>
        <taxon>Anguininae</taxon>
        <taxon>Ditylenchus</taxon>
    </lineage>
</organism>
<feature type="transmembrane region" description="Helical" evidence="2">
    <location>
        <begin position="93"/>
        <end position="115"/>
    </location>
</feature>
<keyword evidence="2" id="KW-0472">Membrane</keyword>
<dbReference type="AlphaFoldDB" id="A0A915EMM6"/>
<feature type="compositionally biased region" description="Polar residues" evidence="1">
    <location>
        <begin position="11"/>
        <end position="31"/>
    </location>
</feature>
<keyword evidence="2" id="KW-1133">Transmembrane helix</keyword>
<feature type="transmembrane region" description="Helical" evidence="2">
    <location>
        <begin position="122"/>
        <end position="143"/>
    </location>
</feature>
<keyword evidence="3" id="KW-1185">Reference proteome</keyword>
<evidence type="ECO:0000313" key="4">
    <source>
        <dbReference type="WBParaSite" id="jg7535"/>
    </source>
</evidence>
<dbReference type="WBParaSite" id="jg7535">
    <property type="protein sequence ID" value="jg7535"/>
    <property type="gene ID" value="jg7535"/>
</dbReference>
<reference evidence="4" key="1">
    <citation type="submission" date="2022-11" db="UniProtKB">
        <authorList>
            <consortium name="WormBaseParasite"/>
        </authorList>
    </citation>
    <scope>IDENTIFICATION</scope>
</reference>
<feature type="transmembrane region" description="Helical" evidence="2">
    <location>
        <begin position="149"/>
        <end position="170"/>
    </location>
</feature>
<evidence type="ECO:0000256" key="2">
    <source>
        <dbReference type="SAM" id="Phobius"/>
    </source>
</evidence>
<evidence type="ECO:0000313" key="3">
    <source>
        <dbReference type="Proteomes" id="UP000887574"/>
    </source>
</evidence>
<dbReference type="Proteomes" id="UP000887574">
    <property type="component" value="Unplaced"/>
</dbReference>
<proteinExistence type="predicted"/>
<accession>A0A915EMM6</accession>